<sequence>MATALYDLERLAVLRPRSFLVRKSVEDSSKAGNSRLRSRWNVFNVGKQLTLDGTRLEKHERSRRRVVVRAKKDQLRAGGASGNRGDLKLEATDMMELEFGRLLGEDRQTTLAKVVGKKLNPELTYVKIEKDKELQIQKQAARRSAPSKNFATPKAESKLNVQSNDNNTQTFEQGVPDLISPPVRPPGFEKLDASPVRTIRVAPLVRAGGGKKSLEAEPLELEGLIRKPLRVSDSDVGLPPARAEKAVIAPMLMRRNEERVGSQPSKVIDSQIRRPSAVRSNALGDPLSPNTVAPSTSIEDDDIDSYDMSEERFRELLDAKPQGGQGTVSKRSTLLNKVLPPKPLVKPALPTLERKPSIVEKPQLAEAMNEPTHEPETGSSPTRTETSSKSQISDVPDPRPKVSTRPKAKLSQPTLMRPEIIPVVIQTNEVPSGKVEKTNMVEDAATEGEGELEKNTLSVEVKEAISDTISTNDAEDNKEDVFISSAAVKPEIVYDNTESLEVQALDRNASTLDTSPKRPVMRLRKTSLPPQQPVLPVDEESLERSTSRVTSTVLDVDGKDQSKAAAEMPVEEALSDGEQGIADELQERKVTKVGQAKAPGLRLSKPAPPVFINKKPPVVDTTMSTLQKAINSFDEKRVLPNKKEEDEDWARAEALRDSSSVEELQIIGTGRGGLLVGFGSLVGYLPAFELTAKRRPPSFTVWAQSRGYDAQTKEYYQDRGDRAKSMSITESVEPTIANMTQVSGSIVNALEQRNSKAVDPELLEQFKKERAEALSLFVGQKTKVIVVLVDRNLRQLRLSEKQAEGEGQELSQRKITLMESLNVGDTVTCQVKKLTTFGAFVDEVKAKVCKLDRFLQRINLSLKLMQPDPLLETLESLVSPDADMIGDTADVMNESNVTENEELNRFTSKLERIPEIAAVRSGRRVRGSALAPAFQIYLSGPLDNGYKLLARFGNEVQEVLVETSADRERMKDFIRDCTVQDT</sequence>
<feature type="region of interest" description="Disordered" evidence="1">
    <location>
        <begin position="257"/>
        <end position="304"/>
    </location>
</feature>
<organism evidence="2 3">
    <name type="scientific">Marchantia polymorpha subsp. ruderalis</name>
    <dbReference type="NCBI Taxonomy" id="1480154"/>
    <lineage>
        <taxon>Eukaryota</taxon>
        <taxon>Viridiplantae</taxon>
        <taxon>Streptophyta</taxon>
        <taxon>Embryophyta</taxon>
        <taxon>Marchantiophyta</taxon>
        <taxon>Marchantiopsida</taxon>
        <taxon>Marchantiidae</taxon>
        <taxon>Marchantiales</taxon>
        <taxon>Marchantiaceae</taxon>
        <taxon>Marchantia</taxon>
    </lineage>
</organism>
<feature type="compositionally biased region" description="Low complexity" evidence="1">
    <location>
        <begin position="333"/>
        <end position="351"/>
    </location>
</feature>
<evidence type="ECO:0000313" key="3">
    <source>
        <dbReference type="Proteomes" id="UP000077202"/>
    </source>
</evidence>
<dbReference type="PANTHER" id="PTHR47600:SF1">
    <property type="entry name" value="NUCLEIC ACID-BINDING, OB-FOLD-LIKE PROTEIN"/>
    <property type="match status" value="1"/>
</dbReference>
<keyword evidence="3" id="KW-1185">Reference proteome</keyword>
<dbReference type="Proteomes" id="UP000077202">
    <property type="component" value="Unassembled WGS sequence"/>
</dbReference>
<proteinExistence type="predicted"/>
<feature type="compositionally biased region" description="Polar residues" evidence="1">
    <location>
        <begin position="288"/>
        <end position="297"/>
    </location>
</feature>
<reference evidence="2" key="1">
    <citation type="submission" date="2016-03" db="EMBL/GenBank/DDBJ databases">
        <title>Mechanisms controlling the formation of the plant cell surface in tip-growing cells are functionally conserved among land plants.</title>
        <authorList>
            <person name="Honkanen S."/>
            <person name="Jones V.A."/>
            <person name="Morieri G."/>
            <person name="Champion C."/>
            <person name="Hetherington A.J."/>
            <person name="Kelly S."/>
            <person name="Saint-Marcoux D."/>
            <person name="Proust H."/>
            <person name="Prescott H."/>
            <person name="Dolan L."/>
        </authorList>
    </citation>
    <scope>NUCLEOTIDE SEQUENCE [LARGE SCALE GENOMIC DNA]</scope>
    <source>
        <tissue evidence="2">Whole gametophyte</tissue>
    </source>
</reference>
<feature type="compositionally biased region" description="Polar residues" evidence="1">
    <location>
        <begin position="377"/>
        <end position="393"/>
    </location>
</feature>
<dbReference type="PANTHER" id="PTHR47600">
    <property type="entry name" value="NUCLEIC ACID-BINDING, OB-FOLD-LIKE PROTEIN"/>
    <property type="match status" value="1"/>
</dbReference>
<comment type="caution">
    <text evidence="2">The sequence shown here is derived from an EMBL/GenBank/DDBJ whole genome shotgun (WGS) entry which is preliminary data.</text>
</comment>
<gene>
    <name evidence="2" type="ORF">AXG93_4080s1040</name>
</gene>
<evidence type="ECO:0008006" key="4">
    <source>
        <dbReference type="Google" id="ProtNLM"/>
    </source>
</evidence>
<evidence type="ECO:0000313" key="2">
    <source>
        <dbReference type="EMBL" id="OAE24624.1"/>
    </source>
</evidence>
<protein>
    <recommendedName>
        <fullName evidence="4">S1 motif domain-containing protein</fullName>
    </recommendedName>
</protein>
<name>A0A176VUZ3_MARPO</name>
<accession>A0A176VUZ3</accession>
<feature type="region of interest" description="Disordered" evidence="1">
    <location>
        <begin position="317"/>
        <end position="412"/>
    </location>
</feature>
<feature type="region of interest" description="Disordered" evidence="1">
    <location>
        <begin position="525"/>
        <end position="549"/>
    </location>
</feature>
<dbReference type="EMBL" id="LVLJ01002517">
    <property type="protein sequence ID" value="OAE24624.1"/>
    <property type="molecule type" value="Genomic_DNA"/>
</dbReference>
<evidence type="ECO:0000256" key="1">
    <source>
        <dbReference type="SAM" id="MobiDB-lite"/>
    </source>
</evidence>
<feature type="region of interest" description="Disordered" evidence="1">
    <location>
        <begin position="139"/>
        <end position="160"/>
    </location>
</feature>
<dbReference type="AlphaFoldDB" id="A0A176VUZ3"/>